<dbReference type="PANTHER" id="PTHR42978">
    <property type="entry name" value="QUORUM-QUENCHING LACTONASE YTNP-RELATED-RELATED"/>
    <property type="match status" value="1"/>
</dbReference>
<evidence type="ECO:0000256" key="8">
    <source>
        <dbReference type="ARBA" id="ARBA00048505"/>
    </source>
</evidence>
<reference evidence="10 11" key="1">
    <citation type="submission" date="2016-08" db="EMBL/GenBank/DDBJ databases">
        <title>Genome sequencing of Paenibacillus sp. TI45-13ar, isolated from Korean traditional nuruk.</title>
        <authorList>
            <person name="Kim S.-J."/>
        </authorList>
    </citation>
    <scope>NUCLEOTIDE SEQUENCE [LARGE SCALE GENOMIC DNA]</scope>
    <source>
        <strain evidence="10 11">TI45-13ar</strain>
    </source>
</reference>
<keyword evidence="4" id="KW-0378">Hydrolase</keyword>
<dbReference type="InterPro" id="IPR051013">
    <property type="entry name" value="MBL_superfamily_lactonases"/>
</dbReference>
<dbReference type="RefSeq" id="WP_069329420.1">
    <property type="nucleotide sequence ID" value="NZ_MDER01000086.1"/>
</dbReference>
<evidence type="ECO:0000256" key="4">
    <source>
        <dbReference type="ARBA" id="ARBA00022801"/>
    </source>
</evidence>
<evidence type="ECO:0000256" key="2">
    <source>
        <dbReference type="ARBA" id="ARBA00007749"/>
    </source>
</evidence>
<keyword evidence="11" id="KW-1185">Reference proteome</keyword>
<evidence type="ECO:0000256" key="7">
    <source>
        <dbReference type="ARBA" id="ARBA00034301"/>
    </source>
</evidence>
<accession>A0A1E3KXY5</accession>
<comment type="catalytic activity">
    <reaction evidence="6">
        <text>3',5'-cyclic CMP + H2O = CMP + H(+)</text>
        <dbReference type="Rhea" id="RHEA:72675"/>
        <dbReference type="ChEBI" id="CHEBI:15377"/>
        <dbReference type="ChEBI" id="CHEBI:15378"/>
        <dbReference type="ChEBI" id="CHEBI:58003"/>
        <dbReference type="ChEBI" id="CHEBI:60377"/>
    </reaction>
    <physiologicalReaction direction="left-to-right" evidence="6">
        <dbReference type="Rhea" id="RHEA:72676"/>
    </physiologicalReaction>
</comment>
<keyword evidence="5" id="KW-0862">Zinc</keyword>
<gene>
    <name evidence="10" type="ORF">PTI45_04093</name>
</gene>
<organism evidence="10 11">
    <name type="scientific">Paenibacillus nuruki</name>
    <dbReference type="NCBI Taxonomy" id="1886670"/>
    <lineage>
        <taxon>Bacteria</taxon>
        <taxon>Bacillati</taxon>
        <taxon>Bacillota</taxon>
        <taxon>Bacilli</taxon>
        <taxon>Bacillales</taxon>
        <taxon>Paenibacillaceae</taxon>
        <taxon>Paenibacillus</taxon>
    </lineage>
</organism>
<evidence type="ECO:0000259" key="9">
    <source>
        <dbReference type="SMART" id="SM00849"/>
    </source>
</evidence>
<comment type="function">
    <text evidence="7">Counteracts the endogenous Pycsar antiviral defense system. Phosphodiesterase that enables metal-dependent hydrolysis of host cyclic nucleotide Pycsar defense signals such as cCMP and cUMP.</text>
</comment>
<proteinExistence type="inferred from homology"/>
<dbReference type="PANTHER" id="PTHR42978:SF2">
    <property type="entry name" value="102 KBASES UNSTABLE REGION: FROM 1 TO 119443"/>
    <property type="match status" value="1"/>
</dbReference>
<dbReference type="STRING" id="1886670.PTI45_04093"/>
<sequence>MITSSAVRLWIGAAGYCTHPEFLTLRGGSLRAVSFPAGFACIQHPQHGYILFDTGYSARFFEETATLPQSLYRYITPVIYQEENSVISQLEQQGIMTDQIKYVILSHFHGDHIAGAKDFPQATFIYLSESYQAVKDLSSIRAVKAGFLAGLLPDDLTERSRVLHRSDSQPLTSLLYSHLVHDVSRDNDLITQEFPWKTGYDILGDGSLIAIELSGHAEGMIGLLVSTAIDDYLLCADTVWSSIAFTENRPPHFLAGMIMSDRQQYRLNLQKLRQLHLSSPSIRIVPSHCKQALQQWGGRWL</sequence>
<dbReference type="SUPFAM" id="SSF56281">
    <property type="entry name" value="Metallo-hydrolase/oxidoreductase"/>
    <property type="match status" value="1"/>
</dbReference>
<evidence type="ECO:0000256" key="1">
    <source>
        <dbReference type="ARBA" id="ARBA00001947"/>
    </source>
</evidence>
<dbReference type="Proteomes" id="UP000094578">
    <property type="component" value="Unassembled WGS sequence"/>
</dbReference>
<dbReference type="Gene3D" id="3.60.15.10">
    <property type="entry name" value="Ribonuclease Z/Hydroxyacylglutathione hydrolase-like"/>
    <property type="match status" value="1"/>
</dbReference>
<dbReference type="AlphaFoldDB" id="A0A1E3KXY5"/>
<comment type="catalytic activity">
    <reaction evidence="8">
        <text>3',5'-cyclic UMP + H2O = UMP + H(+)</text>
        <dbReference type="Rhea" id="RHEA:70575"/>
        <dbReference type="ChEBI" id="CHEBI:15377"/>
        <dbReference type="ChEBI" id="CHEBI:15378"/>
        <dbReference type="ChEBI" id="CHEBI:57865"/>
        <dbReference type="ChEBI" id="CHEBI:184387"/>
    </reaction>
    <physiologicalReaction direction="left-to-right" evidence="8">
        <dbReference type="Rhea" id="RHEA:70576"/>
    </physiologicalReaction>
</comment>
<keyword evidence="3" id="KW-0479">Metal-binding</keyword>
<dbReference type="GO" id="GO:0016787">
    <property type="term" value="F:hydrolase activity"/>
    <property type="evidence" value="ECO:0007669"/>
    <property type="project" value="UniProtKB-KW"/>
</dbReference>
<dbReference type="InterPro" id="IPR036866">
    <property type="entry name" value="RibonucZ/Hydroxyglut_hydro"/>
</dbReference>
<dbReference type="EMBL" id="MDER01000086">
    <property type="protein sequence ID" value="ODP26253.1"/>
    <property type="molecule type" value="Genomic_DNA"/>
</dbReference>
<dbReference type="PATRIC" id="fig|1886670.3.peg.4123"/>
<comment type="cofactor">
    <cofactor evidence="1">
        <name>Zn(2+)</name>
        <dbReference type="ChEBI" id="CHEBI:29105"/>
    </cofactor>
</comment>
<dbReference type="Pfam" id="PF00753">
    <property type="entry name" value="Lactamase_B"/>
    <property type="match status" value="1"/>
</dbReference>
<evidence type="ECO:0000256" key="3">
    <source>
        <dbReference type="ARBA" id="ARBA00022723"/>
    </source>
</evidence>
<evidence type="ECO:0000313" key="10">
    <source>
        <dbReference type="EMBL" id="ODP26253.1"/>
    </source>
</evidence>
<feature type="domain" description="Metallo-beta-lactamase" evidence="9">
    <location>
        <begin position="37"/>
        <end position="288"/>
    </location>
</feature>
<evidence type="ECO:0000313" key="11">
    <source>
        <dbReference type="Proteomes" id="UP000094578"/>
    </source>
</evidence>
<dbReference type="InterPro" id="IPR001279">
    <property type="entry name" value="Metallo-B-lactamas"/>
</dbReference>
<dbReference type="SMART" id="SM00849">
    <property type="entry name" value="Lactamase_B"/>
    <property type="match status" value="1"/>
</dbReference>
<dbReference type="CDD" id="cd07730">
    <property type="entry name" value="metallo-hydrolase-like_MBL-fold"/>
    <property type="match status" value="1"/>
</dbReference>
<dbReference type="GO" id="GO:0046872">
    <property type="term" value="F:metal ion binding"/>
    <property type="evidence" value="ECO:0007669"/>
    <property type="project" value="UniProtKB-KW"/>
</dbReference>
<name>A0A1E3KXY5_9BACL</name>
<protein>
    <recommendedName>
        <fullName evidence="9">Metallo-beta-lactamase domain-containing protein</fullName>
    </recommendedName>
</protein>
<comment type="similarity">
    <text evidence="2">Belongs to the metallo-beta-lactamase superfamily.</text>
</comment>
<evidence type="ECO:0000256" key="6">
    <source>
        <dbReference type="ARBA" id="ARBA00034221"/>
    </source>
</evidence>
<comment type="caution">
    <text evidence="10">The sequence shown here is derived from an EMBL/GenBank/DDBJ whole genome shotgun (WGS) entry which is preliminary data.</text>
</comment>
<evidence type="ECO:0000256" key="5">
    <source>
        <dbReference type="ARBA" id="ARBA00022833"/>
    </source>
</evidence>